<keyword evidence="6 8" id="KW-0472">Membrane</keyword>
<dbReference type="Proteomes" id="UP000784294">
    <property type="component" value="Unassembled WGS sequence"/>
</dbReference>
<dbReference type="AlphaFoldDB" id="A0A3S5CSM6"/>
<evidence type="ECO:0000256" key="6">
    <source>
        <dbReference type="ARBA" id="ARBA00023136"/>
    </source>
</evidence>
<keyword evidence="2 8" id="KW-0812">Transmembrane</keyword>
<name>A0A3S5CSM6_9PLAT</name>
<feature type="transmembrane region" description="Helical" evidence="8">
    <location>
        <begin position="320"/>
        <end position="342"/>
    </location>
</feature>
<dbReference type="PANTHER" id="PTHR24026:SF126">
    <property type="entry name" value="PROTOCADHERIN FAT 4"/>
    <property type="match status" value="1"/>
</dbReference>
<reference evidence="10" key="1">
    <citation type="submission" date="2018-11" db="EMBL/GenBank/DDBJ databases">
        <authorList>
            <consortium name="Pathogen Informatics"/>
        </authorList>
    </citation>
    <scope>NUCLEOTIDE SEQUENCE</scope>
</reference>
<keyword evidence="3" id="KW-0677">Repeat</keyword>
<dbReference type="InterPro" id="IPR020894">
    <property type="entry name" value="Cadherin_CS"/>
</dbReference>
<evidence type="ECO:0000256" key="4">
    <source>
        <dbReference type="ARBA" id="ARBA00022837"/>
    </source>
</evidence>
<evidence type="ECO:0000259" key="9">
    <source>
        <dbReference type="PROSITE" id="PS50268"/>
    </source>
</evidence>
<dbReference type="CDD" id="cd11304">
    <property type="entry name" value="Cadherin_repeat"/>
    <property type="match status" value="1"/>
</dbReference>
<comment type="subcellular location">
    <subcellularLocation>
        <location evidence="1">Membrane</location>
    </subcellularLocation>
</comment>
<dbReference type="PROSITE" id="PS00232">
    <property type="entry name" value="CADHERIN_1"/>
    <property type="match status" value="1"/>
</dbReference>
<dbReference type="Gene3D" id="2.60.40.60">
    <property type="entry name" value="Cadherins"/>
    <property type="match status" value="2"/>
</dbReference>
<evidence type="ECO:0000313" key="11">
    <source>
        <dbReference type="Proteomes" id="UP000784294"/>
    </source>
</evidence>
<evidence type="ECO:0000256" key="5">
    <source>
        <dbReference type="ARBA" id="ARBA00022989"/>
    </source>
</evidence>
<dbReference type="GO" id="GO:0005509">
    <property type="term" value="F:calcium ion binding"/>
    <property type="evidence" value="ECO:0007669"/>
    <property type="project" value="UniProtKB-UniRule"/>
</dbReference>
<dbReference type="PRINTS" id="PR00205">
    <property type="entry name" value="CADHERIN"/>
</dbReference>
<evidence type="ECO:0000256" key="1">
    <source>
        <dbReference type="ARBA" id="ARBA00004370"/>
    </source>
</evidence>
<proteinExistence type="predicted"/>
<organism evidence="10 11">
    <name type="scientific">Protopolystoma xenopodis</name>
    <dbReference type="NCBI Taxonomy" id="117903"/>
    <lineage>
        <taxon>Eukaryota</taxon>
        <taxon>Metazoa</taxon>
        <taxon>Spiralia</taxon>
        <taxon>Lophotrochozoa</taxon>
        <taxon>Platyhelminthes</taxon>
        <taxon>Monogenea</taxon>
        <taxon>Polyopisthocotylea</taxon>
        <taxon>Polystomatidea</taxon>
        <taxon>Polystomatidae</taxon>
        <taxon>Protopolystoma</taxon>
    </lineage>
</organism>
<keyword evidence="4 7" id="KW-0106">Calcium</keyword>
<dbReference type="OrthoDB" id="6252479at2759"/>
<comment type="caution">
    <text evidence="10">The sequence shown here is derived from an EMBL/GenBank/DDBJ whole genome shotgun (WGS) entry which is preliminary data.</text>
</comment>
<keyword evidence="5 8" id="KW-1133">Transmembrane helix</keyword>
<dbReference type="PROSITE" id="PS50268">
    <property type="entry name" value="CADHERIN_2"/>
    <property type="match status" value="1"/>
</dbReference>
<dbReference type="EMBL" id="CAAALY010245480">
    <property type="protein sequence ID" value="VEL33271.1"/>
    <property type="molecule type" value="Genomic_DNA"/>
</dbReference>
<dbReference type="SMART" id="SM00112">
    <property type="entry name" value="CA"/>
    <property type="match status" value="1"/>
</dbReference>
<evidence type="ECO:0000256" key="2">
    <source>
        <dbReference type="ARBA" id="ARBA00022692"/>
    </source>
</evidence>
<dbReference type="GO" id="GO:0007156">
    <property type="term" value="P:homophilic cell adhesion via plasma membrane adhesion molecules"/>
    <property type="evidence" value="ECO:0007669"/>
    <property type="project" value="InterPro"/>
</dbReference>
<gene>
    <name evidence="10" type="ORF">PXEA_LOCUS26711</name>
</gene>
<accession>A0A3S5CSM6</accession>
<dbReference type="GO" id="GO:0005886">
    <property type="term" value="C:plasma membrane"/>
    <property type="evidence" value="ECO:0007669"/>
    <property type="project" value="UniProtKB-SubCell"/>
</dbReference>
<evidence type="ECO:0000256" key="8">
    <source>
        <dbReference type="SAM" id="Phobius"/>
    </source>
</evidence>
<dbReference type="SUPFAM" id="SSF49313">
    <property type="entry name" value="Cadherin-like"/>
    <property type="match status" value="2"/>
</dbReference>
<evidence type="ECO:0000256" key="3">
    <source>
        <dbReference type="ARBA" id="ARBA00022737"/>
    </source>
</evidence>
<keyword evidence="11" id="KW-1185">Reference proteome</keyword>
<dbReference type="InterPro" id="IPR002126">
    <property type="entry name" value="Cadherin-like_dom"/>
</dbReference>
<protein>
    <recommendedName>
        <fullName evidence="9">Cadherin domain-containing protein</fullName>
    </recommendedName>
</protein>
<dbReference type="InterPro" id="IPR015919">
    <property type="entry name" value="Cadherin-like_sf"/>
</dbReference>
<sequence>MNHYRDPAATRLFAHVVDVMLFSCPRPPRLAQGNNRRLEFSLRSTWAYTRPSLAQLQLRQANLSPLGPSNLRMATHDPIGRQLLETPVFRVGTDGVLETLTRLDRETISSYLLKVAVRDMAGNNQSLTTHTVIRVDVLDENDNAPEWTFPTMTDRHINVSAAMRPGDLVVRLRAFDMDTDKAASVDYLVLGPRGEPLTPVSLADGLPSAIPGLASEASPMTTALSAGSQTPGKRPFGRPATGQDELFGFRAGPLYLNGSTGELWVADLLVPGNLNIHLRARDAGVPRRYSDTWLTVNIFADPNEGALFWFGGAGTLNVTIILAMIAVTAVISLLLIVAIVCVRRRPPATGVATVGLNGRYPSGLAAQLNGDYSASLSAMVAGGAATCGPGAGLGHGLDTAGGKEGLANALWTQGGYAGQGGLYGPAGPGSTLIDETGQILGASLANGLAGGTYGVIGLAPGGGLSSAMAGAGPVAGDSASMIFMPAAPPAAALAQASSGQSVSASPLGLMMDGAGLNLVTGTSGAGGGETASAVGLDLNAGLQMHTFGVS</sequence>
<evidence type="ECO:0000256" key="7">
    <source>
        <dbReference type="PROSITE-ProRule" id="PRU00043"/>
    </source>
</evidence>
<evidence type="ECO:0000313" key="10">
    <source>
        <dbReference type="EMBL" id="VEL33271.1"/>
    </source>
</evidence>
<dbReference type="PANTHER" id="PTHR24026">
    <property type="entry name" value="FAT ATYPICAL CADHERIN-RELATED"/>
    <property type="match status" value="1"/>
</dbReference>
<feature type="domain" description="Cadherin" evidence="9">
    <location>
        <begin position="89"/>
        <end position="147"/>
    </location>
</feature>